<reference evidence="9" key="2">
    <citation type="journal article" date="2021" name="PeerJ">
        <title>Extensive microbial diversity within the chicken gut microbiome revealed by metagenomics and culture.</title>
        <authorList>
            <person name="Gilroy R."/>
            <person name="Ravi A."/>
            <person name="Getino M."/>
            <person name="Pursley I."/>
            <person name="Horton D.L."/>
            <person name="Alikhan N.F."/>
            <person name="Baker D."/>
            <person name="Gharbi K."/>
            <person name="Hall N."/>
            <person name="Watson M."/>
            <person name="Adriaenssens E.M."/>
            <person name="Foster-Nyarko E."/>
            <person name="Jarju S."/>
            <person name="Secka A."/>
            <person name="Antonio M."/>
            <person name="Oren A."/>
            <person name="Chaudhuri R.R."/>
            <person name="La Ragione R."/>
            <person name="Hildebrand F."/>
            <person name="Pallen M.J."/>
        </authorList>
    </citation>
    <scope>NUCLEOTIDE SEQUENCE</scope>
    <source>
        <strain evidence="9">CHK193-30670</strain>
    </source>
</reference>
<sequence length="201" mass="23272">MKKRLLSSIRGQIKKQYPKYSEDKLDEIMYGVEGIYLTITKTIIIFALALILGIFKELIILLIAFNFIRLFAFGMHANKSITCLIFSSLVFLTGAFLCKYITISREVLYVLYLMVLVIMIKYAPADTKKRPLLKSNKRLRFKIISILMTIIYFIITILIDNNLIINSLIIGLIIECILILPITYKAFKMPYKNYLKYGLST</sequence>
<keyword evidence="3 8" id="KW-0645">Protease</keyword>
<keyword evidence="5 8" id="KW-0378">Hydrolase</keyword>
<protein>
    <recommendedName>
        <fullName evidence="8">Putative AgrB-like protein</fullName>
        <ecNumber evidence="8">3.4.-.-</ecNumber>
    </recommendedName>
</protein>
<comment type="caution">
    <text evidence="9">The sequence shown here is derived from an EMBL/GenBank/DDBJ whole genome shotgun (WGS) entry which is preliminary data.</text>
</comment>
<dbReference type="GO" id="GO:0009372">
    <property type="term" value="P:quorum sensing"/>
    <property type="evidence" value="ECO:0007669"/>
    <property type="project" value="UniProtKB-UniRule"/>
</dbReference>
<proteinExistence type="inferred from homology"/>
<gene>
    <name evidence="9" type="ORF">IAB68_01465</name>
</gene>
<comment type="function">
    <text evidence="8">May be involved in the proteolytic processing of a quorum sensing system signal molecule precursor.</text>
</comment>
<dbReference type="EMBL" id="DVMT01000015">
    <property type="protein sequence ID" value="HIU39957.1"/>
    <property type="molecule type" value="Genomic_DNA"/>
</dbReference>
<evidence type="ECO:0000256" key="4">
    <source>
        <dbReference type="ARBA" id="ARBA00022692"/>
    </source>
</evidence>
<evidence type="ECO:0000256" key="5">
    <source>
        <dbReference type="ARBA" id="ARBA00022801"/>
    </source>
</evidence>
<dbReference type="Proteomes" id="UP000824074">
    <property type="component" value="Unassembled WGS sequence"/>
</dbReference>
<feature type="transmembrane region" description="Helical" evidence="8">
    <location>
        <begin position="165"/>
        <end position="187"/>
    </location>
</feature>
<dbReference type="EC" id="3.4.-.-" evidence="8"/>
<keyword evidence="1 8" id="KW-1003">Cell membrane</keyword>
<dbReference type="InterPro" id="IPR006741">
    <property type="entry name" value="AgrB"/>
</dbReference>
<dbReference type="SMART" id="SM00793">
    <property type="entry name" value="AgrB"/>
    <property type="match status" value="1"/>
</dbReference>
<evidence type="ECO:0000256" key="3">
    <source>
        <dbReference type="ARBA" id="ARBA00022670"/>
    </source>
</evidence>
<dbReference type="HAMAP" id="MF_00784">
    <property type="entry name" value="AgrB"/>
    <property type="match status" value="1"/>
</dbReference>
<evidence type="ECO:0000256" key="8">
    <source>
        <dbReference type="HAMAP-Rule" id="MF_00784"/>
    </source>
</evidence>
<dbReference type="GO" id="GO:0006508">
    <property type="term" value="P:proteolysis"/>
    <property type="evidence" value="ECO:0007669"/>
    <property type="project" value="UniProtKB-KW"/>
</dbReference>
<evidence type="ECO:0000256" key="1">
    <source>
        <dbReference type="ARBA" id="ARBA00022475"/>
    </source>
</evidence>
<feature type="transmembrane region" description="Helical" evidence="8">
    <location>
        <begin position="139"/>
        <end position="159"/>
    </location>
</feature>
<keyword evidence="4 8" id="KW-0812">Transmembrane</keyword>
<reference evidence="9" key="1">
    <citation type="submission" date="2020-10" db="EMBL/GenBank/DDBJ databases">
        <authorList>
            <person name="Gilroy R."/>
        </authorList>
    </citation>
    <scope>NUCLEOTIDE SEQUENCE</scope>
    <source>
        <strain evidence="9">CHK193-30670</strain>
    </source>
</reference>
<feature type="transmembrane region" description="Helical" evidence="8">
    <location>
        <begin position="109"/>
        <end position="127"/>
    </location>
</feature>
<comment type="subcellular location">
    <subcellularLocation>
        <location evidence="8">Cell membrane</location>
        <topology evidence="8">Multi-pass membrane protein</topology>
    </subcellularLocation>
</comment>
<keyword evidence="2 8" id="KW-0673">Quorum sensing</keyword>
<comment type="similarity">
    <text evidence="8">Belongs to the AgrB family.</text>
</comment>
<name>A0A9D1LIL0_9FIRM</name>
<dbReference type="AlphaFoldDB" id="A0A9D1LIL0"/>
<evidence type="ECO:0000256" key="6">
    <source>
        <dbReference type="ARBA" id="ARBA00022989"/>
    </source>
</evidence>
<dbReference type="Pfam" id="PF04647">
    <property type="entry name" value="AgrB"/>
    <property type="match status" value="1"/>
</dbReference>
<evidence type="ECO:0000313" key="9">
    <source>
        <dbReference type="EMBL" id="HIU39957.1"/>
    </source>
</evidence>
<keyword evidence="6 8" id="KW-1133">Transmembrane helix</keyword>
<evidence type="ECO:0000313" key="10">
    <source>
        <dbReference type="Proteomes" id="UP000824074"/>
    </source>
</evidence>
<accession>A0A9D1LIL0</accession>
<feature type="transmembrane region" description="Helical" evidence="8">
    <location>
        <begin position="84"/>
        <end position="103"/>
    </location>
</feature>
<dbReference type="GO" id="GO:0008233">
    <property type="term" value="F:peptidase activity"/>
    <property type="evidence" value="ECO:0007669"/>
    <property type="project" value="UniProtKB-UniRule"/>
</dbReference>
<evidence type="ECO:0000256" key="2">
    <source>
        <dbReference type="ARBA" id="ARBA00022654"/>
    </source>
</evidence>
<evidence type="ECO:0000256" key="7">
    <source>
        <dbReference type="ARBA" id="ARBA00023136"/>
    </source>
</evidence>
<keyword evidence="7 8" id="KW-0472">Membrane</keyword>
<organism evidence="9 10">
    <name type="scientific">Candidatus Aphodocola excrementigallinarum</name>
    <dbReference type="NCBI Taxonomy" id="2840670"/>
    <lineage>
        <taxon>Bacteria</taxon>
        <taxon>Bacillati</taxon>
        <taxon>Bacillota</taxon>
        <taxon>Bacilli</taxon>
        <taxon>Candidatus Aphodocola</taxon>
    </lineage>
</organism>
<dbReference type="GO" id="GO:0005886">
    <property type="term" value="C:plasma membrane"/>
    <property type="evidence" value="ECO:0007669"/>
    <property type="project" value="UniProtKB-SubCell"/>
</dbReference>